<dbReference type="Gene3D" id="3.30.559.70">
    <property type="entry name" value="Choline/Carnitine o-acyltransferase, domain 2"/>
    <property type="match status" value="1"/>
</dbReference>
<dbReference type="InterPro" id="IPR011032">
    <property type="entry name" value="GroES-like_sf"/>
</dbReference>
<dbReference type="Pfam" id="PF00755">
    <property type="entry name" value="Carn_acyltransf"/>
    <property type="match status" value="1"/>
</dbReference>
<dbReference type="InterPro" id="IPR042231">
    <property type="entry name" value="Cho/carn_acyl_trans_2"/>
</dbReference>
<keyword evidence="3" id="KW-0808">Transferase</keyword>
<feature type="active site" description="Proton acceptor; for dehydratase activity" evidence="5">
    <location>
        <position position="238"/>
    </location>
</feature>
<dbReference type="PROSITE" id="PS50075">
    <property type="entry name" value="CARRIER"/>
    <property type="match status" value="1"/>
</dbReference>
<dbReference type="Proteomes" id="UP001303473">
    <property type="component" value="Unassembled WGS sequence"/>
</dbReference>
<evidence type="ECO:0000313" key="9">
    <source>
        <dbReference type="EMBL" id="KAK3939714.1"/>
    </source>
</evidence>
<dbReference type="InterPro" id="IPR001227">
    <property type="entry name" value="Ac_transferase_dom_sf"/>
</dbReference>
<dbReference type="Pfam" id="PF00698">
    <property type="entry name" value="Acyl_transf_1"/>
    <property type="match status" value="1"/>
</dbReference>
<dbReference type="Gene3D" id="3.30.559.10">
    <property type="entry name" value="Chloramphenicol acetyltransferase-like domain"/>
    <property type="match status" value="1"/>
</dbReference>
<dbReference type="GO" id="GO:0016491">
    <property type="term" value="F:oxidoreductase activity"/>
    <property type="evidence" value="ECO:0007669"/>
    <property type="project" value="InterPro"/>
</dbReference>
<dbReference type="SMART" id="SM00829">
    <property type="entry name" value="PKS_ER"/>
    <property type="match status" value="1"/>
</dbReference>
<dbReference type="InterPro" id="IPR049900">
    <property type="entry name" value="PKS_mFAS_DH"/>
</dbReference>
<feature type="domain" description="PKS/mFAS DH" evidence="8">
    <location>
        <begin position="206"/>
        <end position="566"/>
    </location>
</feature>
<dbReference type="InterPro" id="IPR016035">
    <property type="entry name" value="Acyl_Trfase/lysoPLipase"/>
</dbReference>
<dbReference type="InterPro" id="IPR049552">
    <property type="entry name" value="PKS_DH_N"/>
</dbReference>
<name>A0AAN6N5Y1_9PEZI</name>
<evidence type="ECO:0000259" key="7">
    <source>
        <dbReference type="PROSITE" id="PS50075"/>
    </source>
</evidence>
<evidence type="ECO:0000259" key="8">
    <source>
        <dbReference type="PROSITE" id="PS52019"/>
    </source>
</evidence>
<dbReference type="InterPro" id="IPR009081">
    <property type="entry name" value="PP-bd_ACP"/>
</dbReference>
<keyword evidence="1" id="KW-0596">Phosphopantetheine</keyword>
<dbReference type="GO" id="GO:0031177">
    <property type="term" value="F:phosphopantetheine binding"/>
    <property type="evidence" value="ECO:0007669"/>
    <property type="project" value="InterPro"/>
</dbReference>
<dbReference type="InterPro" id="IPR036291">
    <property type="entry name" value="NAD(P)-bd_dom_sf"/>
</dbReference>
<accession>A0AAN6N5Y1</accession>
<organism evidence="9 10">
    <name type="scientific">Diplogelasinospora grovesii</name>
    <dbReference type="NCBI Taxonomy" id="303347"/>
    <lineage>
        <taxon>Eukaryota</taxon>
        <taxon>Fungi</taxon>
        <taxon>Dikarya</taxon>
        <taxon>Ascomycota</taxon>
        <taxon>Pezizomycotina</taxon>
        <taxon>Sordariomycetes</taxon>
        <taxon>Sordariomycetidae</taxon>
        <taxon>Sordariales</taxon>
        <taxon>Diplogelasinosporaceae</taxon>
        <taxon>Diplogelasinospora</taxon>
    </lineage>
</organism>
<keyword evidence="2" id="KW-0597">Phosphoprotein</keyword>
<feature type="region of interest" description="N-terminal hotdog fold" evidence="5">
    <location>
        <begin position="206"/>
        <end position="345"/>
    </location>
</feature>
<feature type="active site" description="Proton donor; for dehydratase activity" evidence="5">
    <location>
        <position position="470"/>
    </location>
</feature>
<dbReference type="SMART" id="SM01294">
    <property type="entry name" value="PKS_PP_betabranch"/>
    <property type="match status" value="1"/>
</dbReference>
<dbReference type="EMBL" id="MU853807">
    <property type="protein sequence ID" value="KAK3939714.1"/>
    <property type="molecule type" value="Genomic_DNA"/>
</dbReference>
<dbReference type="InterPro" id="IPR020843">
    <property type="entry name" value="ER"/>
</dbReference>
<dbReference type="InterPro" id="IPR023213">
    <property type="entry name" value="CAT-like_dom_sf"/>
</dbReference>
<dbReference type="SUPFAM" id="SSF47336">
    <property type="entry name" value="ACP-like"/>
    <property type="match status" value="1"/>
</dbReference>
<dbReference type="GO" id="GO:0044550">
    <property type="term" value="P:secondary metabolite biosynthetic process"/>
    <property type="evidence" value="ECO:0007669"/>
    <property type="project" value="TreeGrafter"/>
</dbReference>
<comment type="caution">
    <text evidence="9">The sequence shown here is derived from an EMBL/GenBank/DDBJ whole genome shotgun (WGS) entry which is preliminary data.</text>
</comment>
<dbReference type="InterPro" id="IPR050091">
    <property type="entry name" value="PKS_NRPS_Biosynth_Enz"/>
</dbReference>
<dbReference type="SUPFAM" id="SSF52777">
    <property type="entry name" value="CoA-dependent acyltransferases"/>
    <property type="match status" value="2"/>
</dbReference>
<dbReference type="Pfam" id="PF13602">
    <property type="entry name" value="ADH_zinc_N_2"/>
    <property type="match status" value="1"/>
</dbReference>
<proteinExistence type="predicted"/>
<keyword evidence="4" id="KW-0511">Multifunctional enzyme</keyword>
<evidence type="ECO:0000256" key="2">
    <source>
        <dbReference type="ARBA" id="ARBA00022553"/>
    </source>
</evidence>
<dbReference type="GO" id="GO:0006633">
    <property type="term" value="P:fatty acid biosynthetic process"/>
    <property type="evidence" value="ECO:0007669"/>
    <property type="project" value="TreeGrafter"/>
</dbReference>
<dbReference type="PANTHER" id="PTHR43775">
    <property type="entry name" value="FATTY ACID SYNTHASE"/>
    <property type="match status" value="1"/>
</dbReference>
<dbReference type="CDD" id="cd05195">
    <property type="entry name" value="enoyl_red"/>
    <property type="match status" value="1"/>
</dbReference>
<evidence type="ECO:0000256" key="6">
    <source>
        <dbReference type="SAM" id="MobiDB-lite"/>
    </source>
</evidence>
<dbReference type="PROSITE" id="PS52019">
    <property type="entry name" value="PKS_MFAS_DH"/>
    <property type="match status" value="1"/>
</dbReference>
<dbReference type="InterPro" id="IPR039551">
    <property type="entry name" value="Cho/carn_acyl_trans"/>
</dbReference>
<dbReference type="SUPFAM" id="SSF52151">
    <property type="entry name" value="FabD/lysophospholipase-like"/>
    <property type="match status" value="1"/>
</dbReference>
<reference evidence="10" key="1">
    <citation type="journal article" date="2023" name="Mol. Phylogenet. Evol.">
        <title>Genome-scale phylogeny and comparative genomics of the fungal order Sordariales.</title>
        <authorList>
            <person name="Hensen N."/>
            <person name="Bonometti L."/>
            <person name="Westerberg I."/>
            <person name="Brannstrom I.O."/>
            <person name="Guillou S."/>
            <person name="Cros-Aarteil S."/>
            <person name="Calhoun S."/>
            <person name="Haridas S."/>
            <person name="Kuo A."/>
            <person name="Mondo S."/>
            <person name="Pangilinan J."/>
            <person name="Riley R."/>
            <person name="LaButti K."/>
            <person name="Andreopoulos B."/>
            <person name="Lipzen A."/>
            <person name="Chen C."/>
            <person name="Yan M."/>
            <person name="Daum C."/>
            <person name="Ng V."/>
            <person name="Clum A."/>
            <person name="Steindorff A."/>
            <person name="Ohm R.A."/>
            <person name="Martin F."/>
            <person name="Silar P."/>
            <person name="Natvig D.O."/>
            <person name="Lalanne C."/>
            <person name="Gautier V."/>
            <person name="Ament-Velasquez S.L."/>
            <person name="Kruys A."/>
            <person name="Hutchinson M.I."/>
            <person name="Powell A.J."/>
            <person name="Barry K."/>
            <person name="Miller A.N."/>
            <person name="Grigoriev I.V."/>
            <person name="Debuchy R."/>
            <person name="Gladieux P."/>
            <person name="Hiltunen Thoren M."/>
            <person name="Johannesson H."/>
        </authorList>
    </citation>
    <scope>NUCLEOTIDE SEQUENCE [LARGE SCALE GENOMIC DNA]</scope>
    <source>
        <strain evidence="10">CBS 340.73</strain>
    </source>
</reference>
<evidence type="ECO:0000256" key="4">
    <source>
        <dbReference type="ARBA" id="ARBA00023268"/>
    </source>
</evidence>
<dbReference type="Pfam" id="PF21089">
    <property type="entry name" value="PKS_DH_N"/>
    <property type="match status" value="1"/>
</dbReference>
<dbReference type="Pfam" id="PF00550">
    <property type="entry name" value="PP-binding"/>
    <property type="match status" value="1"/>
</dbReference>
<protein>
    <submittedName>
        <fullName evidence="9">Choline/Carnitine o-acyltransferase-domain-containing protein</fullName>
    </submittedName>
</protein>
<dbReference type="Gene3D" id="3.90.180.10">
    <property type="entry name" value="Medium-chain alcohol dehydrogenases, catalytic domain"/>
    <property type="match status" value="1"/>
</dbReference>
<sequence length="1435" mass="156746">MVDCDPSPYMSRTPCLRDSRRTGRLSLACINSPGSTTLSGDRDAIEELKTVLECDSVMAKMLAVDVAYHSHHMRAVADHYLNSLHGLETSAPRDNVQFFSSVTGGLKTSGFGPEYWVQNLVSTVDHKYVSALVRGKNAYTTGVALAGKLFEFGLDVNVEAVNAMNGGAKVRDMILDLPPYAWDYSNRYWHESRLSKEYRFRKYPYHDLLGLRLIGSTPLEPIWRNILSIDAQPWLNEHIIDGFAILPGSSFLTMAMEAARQLNEERGAPRIRRFHLKKVDYSKAIMILDSPGKVEVMISLSAPGSCGATPRESSEWESFKITSSHDAKTWALYCRGYIRLEYGSAPNEVDAGREEQQALSDLRKRLSQTDSACTQSIDHDSLYGEMRQNGRSGDATSIGECAGVITALGSDLAHSFQIGDRVCCWNTNVAFASQTRVKGSFVQRIPESWSVETGAALPQNVSLAYYGLRDCAQVESGQTVLVHGASGPLVQAVALVANLLGLQVVATVRAGAEKQALASFRGTKPAHMLYSDDSALPKALLRLTRGAGVDAVFNTSSTPLSEELMTCVAPFGTVVDMHGYSSSSAVADRAVKYVSFDAAQLLRHRPSAASTAFKTALALLPDENLDDLFPVTAVHIADVASAFKAVQGQAHVGKMVLLADEDAMVNVKENVAPTNALADVERIIQAVTDLSIPQEQKNALLALIAQSSAAGSDASLATATNGASSSASHDREDGLARLVTISAEQLDPHEPLVDLGLDSLIAIEFKSWLGRALGADVRVHDILDAAGLEALAALVAQKSTFVPSGLPEESTRIRANGADAVTQPTPSKTTESAANGTAPSNGAVIREYRFVPNRLPNFPLPDINALCDAFLTGVKAFTTPSEFANTIRAVEEFKRPGSAGRLIYDRAAARAADPNVENWEWELQLQRGFLDPSSSAIRSANNNTRKQNEPLSSHTHWRQDSSSLWCLNEQELTTAFHQWIFNTVRVPGVGSDKMQRHPNNDYCVVFWKGHAFKLSLSVGNEPATYEELFAAFELILSQSVARSFVTIFTSDNRHPWAETRQRLQQLDPQNAASIATTEAAAFTVSLDEATPTTGTERGRQFHFGGENDAANRWHDKSLQFAVCSNGVSGTISEHTMLDALTLSELNDAIATTISSHAQTDVRALPTTTAITPVSLPLKTDATLEAHIDKVRAQYADSIKDAEHAYLLFQGYGSKLLRAQKLSPKSVFQMVVQLAAYSTFGYTPPCWETVNQAHYHLGRVDIIQVVNPQVAAFLTAARDPSVDMSQRRALLIDAIRAHERNMTALRALLEKGEEVPVLYEDPVYKRVRPRVMMSNCFETGMLEKGCMWKAPEAVWSHYEVYDESTLPTSNLTTWYQAQLSEKSSACWTKPVPVAELANKAVHGHVFRLQSDGTFVPYELQEGEVDAKAASTGPEFF</sequence>
<dbReference type="InterPro" id="IPR020806">
    <property type="entry name" value="PKS_PP-bd"/>
</dbReference>
<evidence type="ECO:0000256" key="1">
    <source>
        <dbReference type="ARBA" id="ARBA00022450"/>
    </source>
</evidence>
<dbReference type="InterPro" id="IPR020807">
    <property type="entry name" value="PKS_DH"/>
</dbReference>
<dbReference type="SUPFAM" id="SSF50129">
    <property type="entry name" value="GroES-like"/>
    <property type="match status" value="1"/>
</dbReference>
<dbReference type="SMART" id="SM00823">
    <property type="entry name" value="PKS_PP"/>
    <property type="match status" value="1"/>
</dbReference>
<dbReference type="SUPFAM" id="SSF51735">
    <property type="entry name" value="NAD(P)-binding Rossmann-fold domains"/>
    <property type="match status" value="1"/>
</dbReference>
<dbReference type="PANTHER" id="PTHR43775:SF22">
    <property type="entry name" value="SYNTHASE, PUTATIVE (JCVI)-RELATED"/>
    <property type="match status" value="1"/>
</dbReference>
<dbReference type="InterPro" id="IPR036736">
    <property type="entry name" value="ACP-like_sf"/>
</dbReference>
<feature type="region of interest" description="Disordered" evidence="6">
    <location>
        <begin position="812"/>
        <end position="838"/>
    </location>
</feature>
<evidence type="ECO:0000313" key="10">
    <source>
        <dbReference type="Proteomes" id="UP001303473"/>
    </source>
</evidence>
<dbReference type="SMART" id="SM00826">
    <property type="entry name" value="PKS_DH"/>
    <property type="match status" value="1"/>
</dbReference>
<dbReference type="InterPro" id="IPR014043">
    <property type="entry name" value="Acyl_transferase_dom"/>
</dbReference>
<dbReference type="Gene3D" id="1.10.1200.10">
    <property type="entry name" value="ACP-like"/>
    <property type="match status" value="1"/>
</dbReference>
<dbReference type="SMART" id="SM00827">
    <property type="entry name" value="PKS_AT"/>
    <property type="match status" value="1"/>
</dbReference>
<dbReference type="GO" id="GO:0004312">
    <property type="term" value="F:fatty acid synthase activity"/>
    <property type="evidence" value="ECO:0007669"/>
    <property type="project" value="TreeGrafter"/>
</dbReference>
<evidence type="ECO:0000256" key="3">
    <source>
        <dbReference type="ARBA" id="ARBA00022679"/>
    </source>
</evidence>
<feature type="region of interest" description="C-terminal hotdog fold" evidence="5">
    <location>
        <begin position="374"/>
        <end position="566"/>
    </location>
</feature>
<dbReference type="Gene3D" id="3.40.50.720">
    <property type="entry name" value="NAD(P)-binding Rossmann-like Domain"/>
    <property type="match status" value="1"/>
</dbReference>
<keyword evidence="10" id="KW-1185">Reference proteome</keyword>
<dbReference type="Gene3D" id="3.10.129.10">
    <property type="entry name" value="Hotdog Thioesterase"/>
    <property type="match status" value="1"/>
</dbReference>
<feature type="domain" description="Carrier" evidence="7">
    <location>
        <begin position="725"/>
        <end position="799"/>
    </location>
</feature>
<evidence type="ECO:0000256" key="5">
    <source>
        <dbReference type="PROSITE-ProRule" id="PRU01363"/>
    </source>
</evidence>
<gene>
    <name evidence="9" type="ORF">QBC46DRAFT_450212</name>
</gene>
<dbReference type="Gene3D" id="3.40.366.10">
    <property type="entry name" value="Malonyl-Coenzyme A Acyl Carrier Protein, domain 2"/>
    <property type="match status" value="1"/>
</dbReference>
<feature type="compositionally biased region" description="Polar residues" evidence="6">
    <location>
        <begin position="822"/>
        <end position="838"/>
    </location>
</feature>